<proteinExistence type="predicted"/>
<dbReference type="EMBL" id="AB920995">
    <property type="protein sequence ID" value="BAP15826.1"/>
    <property type="molecule type" value="Genomic_DNA"/>
</dbReference>
<organism evidence="1 2">
    <name type="scientific">Ralstonia phage RSJ2</name>
    <dbReference type="NCBI Taxonomy" id="1481785"/>
    <lineage>
        <taxon>Viruses</taxon>
        <taxon>Duplodnaviria</taxon>
        <taxon>Heunggongvirae</taxon>
        <taxon>Uroviricota</taxon>
        <taxon>Caudoviricetes</taxon>
        <taxon>Autographivirales</taxon>
        <taxon>Autonotataviridae</taxon>
        <taxon>Risjevirus</taxon>
        <taxon>Risjevirus RSJ2</taxon>
    </lineage>
</organism>
<dbReference type="KEGG" id="vg:26642941"/>
<dbReference type="SUPFAM" id="SSF47807">
    <property type="entry name" value="5' to 3' exonuclease, C-terminal subdomain"/>
    <property type="match status" value="1"/>
</dbReference>
<dbReference type="SUPFAM" id="SSF88723">
    <property type="entry name" value="PIN domain-like"/>
    <property type="match status" value="1"/>
</dbReference>
<evidence type="ECO:0000313" key="1">
    <source>
        <dbReference type="EMBL" id="BAP15826.1"/>
    </source>
</evidence>
<sequence length="355" mass="39306">MAATSVLSTSWSGCTTTLERSSSRPRNNVNEKLAAKIALAGQQAPQTRNDLFPEADPELELHVDGDYAAYFCAGNDETSPGIARKSLVDRIESAKFMSGARGRCVVHLSASGCTKANRFHIATVKPYQGQRNSSKRPKNWQMLRDFMAEYTGTEFTPKVWTQREADDGVAYMAGLKRIAIMTRDKDFRMFGGLHVAWMDYILTEVPRDTFDLIGTDGLQYGHKWFWLQMLQGDTADNIPGLPKYIKSNGVAALCGEATAGKLLSEVRDNSEAFKIVRGLYQGYYGDGEAADRLVEQALLLWMRDDAGASERNVLRILPAIPWVTDALERTIQRVEESIAETNNLTGEACASEAAQ</sequence>
<keyword evidence="1" id="KW-0269">Exonuclease</keyword>
<keyword evidence="1" id="KW-0378">Hydrolase</keyword>
<reference evidence="1 2" key="1">
    <citation type="submission" date="2014-03" db="EMBL/GenBank/DDBJ databases">
        <title>Isolation and characterization of bacteriophages infecting R. solanacearum from Thailand.</title>
        <authorList>
            <person name="Narulita E."/>
            <person name="Kawasaki T."/>
            <person name="Fujie M."/>
            <person name="Yamada T."/>
        </authorList>
    </citation>
    <scope>NUCLEOTIDE SEQUENCE [LARGE SCALE GENOMIC DNA]</scope>
</reference>
<keyword evidence="1" id="KW-0540">Nuclease</keyword>
<dbReference type="OrthoDB" id="6588at10239"/>
<dbReference type="GeneID" id="26642941"/>
<name>A0A068Q5R1_9CAUD</name>
<protein>
    <submittedName>
        <fullName evidence="1">Putative DNA exonuclease</fullName>
    </submittedName>
</protein>
<evidence type="ECO:0000313" key="2">
    <source>
        <dbReference type="Proteomes" id="UP000027493"/>
    </source>
</evidence>
<accession>A0A068Q5R1</accession>
<dbReference type="InterPro" id="IPR036279">
    <property type="entry name" value="5-3_exonuclease_C_sf"/>
</dbReference>
<dbReference type="GO" id="GO:0004527">
    <property type="term" value="F:exonuclease activity"/>
    <property type="evidence" value="ECO:0007669"/>
    <property type="project" value="UniProtKB-KW"/>
</dbReference>
<dbReference type="RefSeq" id="YP_009216558.1">
    <property type="nucleotide sequence ID" value="NC_028988.1"/>
</dbReference>
<dbReference type="Proteomes" id="UP000027493">
    <property type="component" value="Segment"/>
</dbReference>
<dbReference type="InterPro" id="IPR029060">
    <property type="entry name" value="PIN-like_dom_sf"/>
</dbReference>
<keyword evidence="2" id="KW-1185">Reference proteome</keyword>